<evidence type="ECO:0000256" key="7">
    <source>
        <dbReference type="HAMAP-Rule" id="MF_00022"/>
    </source>
</evidence>
<dbReference type="InterPro" id="IPR045462">
    <property type="entry name" value="aa-tRNA-synth_I_cd-bd"/>
</dbReference>
<keyword evidence="2 7" id="KW-0436">Ligase</keyword>
<gene>
    <name evidence="7 10" type="primary">gltX</name>
    <name evidence="10" type="ORF">M5S25_01990</name>
</gene>
<dbReference type="PRINTS" id="PR00987">
    <property type="entry name" value="TRNASYNTHGLU"/>
</dbReference>
<dbReference type="InterPro" id="IPR000924">
    <property type="entry name" value="Glu/Gln-tRNA-synth"/>
</dbReference>
<dbReference type="SUPFAM" id="SSF48163">
    <property type="entry name" value="An anticodon-binding domain of class I aminoacyl-tRNA synthetases"/>
    <property type="match status" value="1"/>
</dbReference>
<sequence>MKAEPLFNLDPSVKVRTRFAPSPTGYLHVGGARTALYSWLFAKHNQGEFVLRIEDTDLERSTPEATQAILEGMEWLNLAWNHGPYYQTKRFDRYNQVIDQMLEQGLAYRCYCSKERLENLRNEQEKNKEKPRYDGYCLHHAPENPDAPHVVRFKNPQEGSVVFDDAVRGRIEISNSELDDLIIRRTDGSPTYNFCVVIDDWDMGITHVVRGEDHINNTPRQINILKVLNAPIPTYAHVSMILGDDGQKLSKRHGAVSVMQYRDDGFLPEALLNYLVRLGWGHGDQEIFSVEEMIKLFELTQVSKSASAFNTEKLLWLNHHYIRELPPEYVAKHLAWHYQHQGIDTSNGPALSEIVVMLGERCKTLKEMAAASRYFFEDFDHFDESAVKKHFKSGAAEALEKVKEKLTALAQWTAEPIHQAIEQTAEELGVGMGKVGMPLRVAVTGAGQSPSMDVTLVGIGRDRSLARIQKAIDFIKAQNA</sequence>
<evidence type="ECO:0000256" key="4">
    <source>
        <dbReference type="ARBA" id="ARBA00022840"/>
    </source>
</evidence>
<evidence type="ECO:0000256" key="5">
    <source>
        <dbReference type="ARBA" id="ARBA00022917"/>
    </source>
</evidence>
<feature type="binding site" evidence="7">
    <location>
        <position position="139"/>
    </location>
    <ligand>
        <name>Zn(2+)</name>
        <dbReference type="ChEBI" id="CHEBI:29105"/>
    </ligand>
</feature>
<dbReference type="Pfam" id="PF19269">
    <property type="entry name" value="Anticodon_2"/>
    <property type="match status" value="1"/>
</dbReference>
<keyword evidence="7" id="KW-0479">Metal-binding</keyword>
<dbReference type="Proteomes" id="UP001352533">
    <property type="component" value="Unassembled WGS sequence"/>
</dbReference>
<keyword evidence="7" id="KW-0963">Cytoplasm</keyword>
<evidence type="ECO:0000313" key="10">
    <source>
        <dbReference type="EMBL" id="MEE6111980.1"/>
    </source>
</evidence>
<feature type="short sequence motif" description="'HIGH' region" evidence="7">
    <location>
        <begin position="21"/>
        <end position="31"/>
    </location>
</feature>
<comment type="catalytic activity">
    <reaction evidence="7">
        <text>tRNA(Glu) + L-glutamate + ATP = L-glutamyl-tRNA(Glu) + AMP + diphosphate</text>
        <dbReference type="Rhea" id="RHEA:23540"/>
        <dbReference type="Rhea" id="RHEA-COMP:9663"/>
        <dbReference type="Rhea" id="RHEA-COMP:9680"/>
        <dbReference type="ChEBI" id="CHEBI:29985"/>
        <dbReference type="ChEBI" id="CHEBI:30616"/>
        <dbReference type="ChEBI" id="CHEBI:33019"/>
        <dbReference type="ChEBI" id="CHEBI:78442"/>
        <dbReference type="ChEBI" id="CHEBI:78520"/>
        <dbReference type="ChEBI" id="CHEBI:456215"/>
        <dbReference type="EC" id="6.1.1.17"/>
    </reaction>
</comment>
<dbReference type="PANTHER" id="PTHR43311">
    <property type="entry name" value="GLUTAMATE--TRNA LIGASE"/>
    <property type="match status" value="1"/>
</dbReference>
<dbReference type="InterPro" id="IPR020058">
    <property type="entry name" value="Glu/Gln-tRNA-synth_Ib_cat-dom"/>
</dbReference>
<feature type="binding site" evidence="7">
    <location>
        <position position="112"/>
    </location>
    <ligand>
        <name>Zn(2+)</name>
        <dbReference type="ChEBI" id="CHEBI:29105"/>
    </ligand>
</feature>
<dbReference type="Pfam" id="PF00749">
    <property type="entry name" value="tRNA-synt_1c"/>
    <property type="match status" value="1"/>
</dbReference>
<dbReference type="GO" id="GO:0004818">
    <property type="term" value="F:glutamate-tRNA ligase activity"/>
    <property type="evidence" value="ECO:0007669"/>
    <property type="project" value="UniProtKB-EC"/>
</dbReference>
<accession>A0ABU7QMP6</accession>
<evidence type="ECO:0000259" key="8">
    <source>
        <dbReference type="Pfam" id="PF00749"/>
    </source>
</evidence>
<evidence type="ECO:0000313" key="11">
    <source>
        <dbReference type="Proteomes" id="UP001352533"/>
    </source>
</evidence>
<dbReference type="EMBL" id="JAMDKS010000003">
    <property type="protein sequence ID" value="MEE6111980.1"/>
    <property type="molecule type" value="Genomic_DNA"/>
</dbReference>
<feature type="domain" description="Glutamyl/glutaminyl-tRNA synthetase class Ib catalytic" evidence="8">
    <location>
        <begin position="14"/>
        <end position="316"/>
    </location>
</feature>
<dbReference type="InterPro" id="IPR004527">
    <property type="entry name" value="Glu-tRNA-ligase_bac/mito"/>
</dbReference>
<keyword evidence="6 7" id="KW-0030">Aminoacyl-tRNA synthetase</keyword>
<keyword evidence="11" id="KW-1185">Reference proteome</keyword>
<evidence type="ECO:0000259" key="9">
    <source>
        <dbReference type="Pfam" id="PF19269"/>
    </source>
</evidence>
<dbReference type="PROSITE" id="PS00178">
    <property type="entry name" value="AA_TRNA_LIGASE_I"/>
    <property type="match status" value="1"/>
</dbReference>
<dbReference type="PANTHER" id="PTHR43311:SF2">
    <property type="entry name" value="GLUTAMATE--TRNA LIGASE, MITOCHONDRIAL-RELATED"/>
    <property type="match status" value="1"/>
</dbReference>
<dbReference type="InterPro" id="IPR020751">
    <property type="entry name" value="aa-tRNA-synth_I_codon-bd_sub2"/>
</dbReference>
<keyword evidence="5 7" id="KW-0648">Protein biosynthesis</keyword>
<feature type="binding site" evidence="7">
    <location>
        <position position="251"/>
    </location>
    <ligand>
        <name>ATP</name>
        <dbReference type="ChEBI" id="CHEBI:30616"/>
    </ligand>
</feature>
<dbReference type="Gene3D" id="3.40.50.620">
    <property type="entry name" value="HUPs"/>
    <property type="match status" value="1"/>
</dbReference>
<comment type="function">
    <text evidence="7">Catalyzes the attachment of glutamate to tRNA(Glu) in a two-step reaction: glutamate is first activated by ATP to form Glu-AMP and then transferred to the acceptor end of tRNA(Glu).</text>
</comment>
<evidence type="ECO:0000256" key="6">
    <source>
        <dbReference type="ARBA" id="ARBA00023146"/>
    </source>
</evidence>
<dbReference type="InterPro" id="IPR049940">
    <property type="entry name" value="GluQ/Sye"/>
</dbReference>
<comment type="subcellular location">
    <subcellularLocation>
        <location evidence="7">Cytoplasm</location>
    </subcellularLocation>
</comment>
<dbReference type="InterPro" id="IPR014729">
    <property type="entry name" value="Rossmann-like_a/b/a_fold"/>
</dbReference>
<feature type="binding site" evidence="7">
    <location>
        <position position="137"/>
    </location>
    <ligand>
        <name>Zn(2+)</name>
        <dbReference type="ChEBI" id="CHEBI:29105"/>
    </ligand>
</feature>
<dbReference type="SUPFAM" id="SSF52374">
    <property type="entry name" value="Nucleotidylyl transferase"/>
    <property type="match status" value="1"/>
</dbReference>
<evidence type="ECO:0000256" key="2">
    <source>
        <dbReference type="ARBA" id="ARBA00022598"/>
    </source>
</evidence>
<feature type="short sequence motif" description="'KMSKS' region" evidence="7">
    <location>
        <begin position="248"/>
        <end position="252"/>
    </location>
</feature>
<dbReference type="InterPro" id="IPR008925">
    <property type="entry name" value="aa_tRNA-synth_I_cd-bd_sf"/>
</dbReference>
<dbReference type="RefSeq" id="WP_194750456.1">
    <property type="nucleotide sequence ID" value="NZ_JACEWB010000003.1"/>
</dbReference>
<organism evidence="10 11">
    <name type="scientific">Avibacterium paragallinarum</name>
    <name type="common">Haemophilus gallinarum</name>
    <dbReference type="NCBI Taxonomy" id="728"/>
    <lineage>
        <taxon>Bacteria</taxon>
        <taxon>Pseudomonadati</taxon>
        <taxon>Pseudomonadota</taxon>
        <taxon>Gammaproteobacteria</taxon>
        <taxon>Pasteurellales</taxon>
        <taxon>Pasteurellaceae</taxon>
        <taxon>Avibacterium</taxon>
    </lineage>
</organism>
<keyword evidence="4 7" id="KW-0067">ATP-binding</keyword>
<comment type="caution">
    <text evidence="10">The sequence shown here is derived from an EMBL/GenBank/DDBJ whole genome shotgun (WGS) entry which is preliminary data.</text>
</comment>
<evidence type="ECO:0000256" key="3">
    <source>
        <dbReference type="ARBA" id="ARBA00022741"/>
    </source>
</evidence>
<dbReference type="EC" id="6.1.1.17" evidence="7"/>
<dbReference type="HAMAP" id="MF_00022">
    <property type="entry name" value="Glu_tRNA_synth_type1"/>
    <property type="match status" value="1"/>
</dbReference>
<dbReference type="CDD" id="cd00808">
    <property type="entry name" value="GluRS_core"/>
    <property type="match status" value="1"/>
</dbReference>
<feature type="domain" description="Aminoacyl-tRNA synthetase class I anticodon-binding" evidence="9">
    <location>
        <begin position="332"/>
        <end position="472"/>
    </location>
</feature>
<dbReference type="InterPro" id="IPR001412">
    <property type="entry name" value="aa-tRNA-synth_I_CS"/>
</dbReference>
<dbReference type="NCBIfam" id="TIGR00464">
    <property type="entry name" value="gltX_bact"/>
    <property type="match status" value="1"/>
</dbReference>
<dbReference type="Gene3D" id="1.10.10.350">
    <property type="match status" value="1"/>
</dbReference>
<dbReference type="InterPro" id="IPR033910">
    <property type="entry name" value="GluRS_core"/>
</dbReference>
<protein>
    <recommendedName>
        <fullName evidence="7">Glutamate--tRNA ligase</fullName>
        <ecNumber evidence="7">6.1.1.17</ecNumber>
    </recommendedName>
    <alternativeName>
        <fullName evidence="7">Glutamyl-tRNA synthetase</fullName>
        <shortName evidence="7">GluRS</shortName>
    </alternativeName>
</protein>
<name>A0ABU7QMP6_AVIPA</name>
<comment type="cofactor">
    <cofactor evidence="7">
        <name>Zn(2+)</name>
        <dbReference type="ChEBI" id="CHEBI:29105"/>
    </cofactor>
    <text evidence="7">Binds 1 zinc ion per subunit.</text>
</comment>
<feature type="binding site" evidence="7">
    <location>
        <position position="110"/>
    </location>
    <ligand>
        <name>Zn(2+)</name>
        <dbReference type="ChEBI" id="CHEBI:29105"/>
    </ligand>
</feature>
<comment type="subunit">
    <text evidence="7">Monomer.</text>
</comment>
<comment type="similarity">
    <text evidence="1 7">Belongs to the class-I aminoacyl-tRNA synthetase family. Glutamate--tRNA ligase type 1 subfamily.</text>
</comment>
<keyword evidence="7" id="KW-0862">Zinc</keyword>
<keyword evidence="3 7" id="KW-0547">Nucleotide-binding</keyword>
<evidence type="ECO:0000256" key="1">
    <source>
        <dbReference type="ARBA" id="ARBA00007894"/>
    </source>
</evidence>
<reference evidence="10 11" key="1">
    <citation type="journal article" date="2022" name="Front. Microbiol.">
        <title>Commensal bacteria contribute to the growth of multidrug-resistant Avibacterium paragallinarum in chickens.</title>
        <authorList>
            <person name="Zhu J."/>
            <person name="Chen Y."/>
            <person name="Wu Y."/>
            <person name="Wang Y."/>
            <person name="Zhu K."/>
        </authorList>
    </citation>
    <scope>NUCLEOTIDE SEQUENCE [LARGE SCALE GENOMIC DNA]</scope>
    <source>
        <strain evidence="10 11">AV12</strain>
    </source>
</reference>
<proteinExistence type="inferred from homology"/>